<keyword evidence="3" id="KW-1185">Reference proteome</keyword>
<dbReference type="AlphaFoldDB" id="A0A5R9GHI1"/>
<sequence>MLAWMLVNAAVLLGLIAWVYGKFSLNHVGYARFFSKHAVFAGEEIEMVERIVNRKLLPLPWVRLESMMAQGLVFGEQQNLDIRGGEKFQNHISLFSLRSYRQIVRRHRVVAAKRGYYMLDSATMTAGDPVGLTRPSRRFPLSLTLTVYPEVVPMREVPLPAHSWLGDVTVRRWIVEDPFLTAGTREYRSGDALRSVNWKATARTGRMQVHRNDYTADHRLMICINLETHDRMWSAVLEPERIERAISYAASVAVYAMRQGVETGLLSNGWTFGGPKLPVRLDPGGGEAQLTALLETMAKLQLETAVTMHAQLDDELSGDPSDTDYLIISCHRGAELEERVDALRRRGNGVEWLYVEGEGDRRR</sequence>
<dbReference type="Proteomes" id="UP000309676">
    <property type="component" value="Unassembled WGS sequence"/>
</dbReference>
<reference evidence="2 3" key="1">
    <citation type="submission" date="2019-05" db="EMBL/GenBank/DDBJ databases">
        <authorList>
            <person name="Narsing Rao M.P."/>
            <person name="Li W.J."/>
        </authorList>
    </citation>
    <scope>NUCLEOTIDE SEQUENCE [LARGE SCALE GENOMIC DNA]</scope>
    <source>
        <strain evidence="2 3">SYSU_K30003</strain>
    </source>
</reference>
<dbReference type="Pfam" id="PF01882">
    <property type="entry name" value="DUF58"/>
    <property type="match status" value="1"/>
</dbReference>
<evidence type="ECO:0000259" key="1">
    <source>
        <dbReference type="Pfam" id="PF01882"/>
    </source>
</evidence>
<proteinExistence type="predicted"/>
<dbReference type="OrthoDB" id="9789943at2"/>
<comment type="caution">
    <text evidence="2">The sequence shown here is derived from an EMBL/GenBank/DDBJ whole genome shotgun (WGS) entry which is preliminary data.</text>
</comment>
<dbReference type="RefSeq" id="WP_138193118.1">
    <property type="nucleotide sequence ID" value="NZ_VCIW01000003.1"/>
</dbReference>
<protein>
    <submittedName>
        <fullName evidence="2">DUF58 domain-containing protein</fullName>
    </submittedName>
</protein>
<dbReference type="PANTHER" id="PTHR34351">
    <property type="entry name" value="SLR1927 PROTEIN-RELATED"/>
    <property type="match status" value="1"/>
</dbReference>
<dbReference type="InterPro" id="IPR002881">
    <property type="entry name" value="DUF58"/>
</dbReference>
<gene>
    <name evidence="2" type="ORF">FE782_05750</name>
</gene>
<evidence type="ECO:0000313" key="2">
    <source>
        <dbReference type="EMBL" id="TLS52878.1"/>
    </source>
</evidence>
<dbReference type="EMBL" id="VCIW01000003">
    <property type="protein sequence ID" value="TLS52878.1"/>
    <property type="molecule type" value="Genomic_DNA"/>
</dbReference>
<organism evidence="2 3">
    <name type="scientific">Paenibacillus antri</name>
    <dbReference type="NCBI Taxonomy" id="2582848"/>
    <lineage>
        <taxon>Bacteria</taxon>
        <taxon>Bacillati</taxon>
        <taxon>Bacillota</taxon>
        <taxon>Bacilli</taxon>
        <taxon>Bacillales</taxon>
        <taxon>Paenibacillaceae</taxon>
        <taxon>Paenibacillus</taxon>
    </lineage>
</organism>
<accession>A0A5R9GHI1</accession>
<evidence type="ECO:0000313" key="3">
    <source>
        <dbReference type="Proteomes" id="UP000309676"/>
    </source>
</evidence>
<feature type="domain" description="DUF58" evidence="1">
    <location>
        <begin position="184"/>
        <end position="269"/>
    </location>
</feature>
<dbReference type="PANTHER" id="PTHR34351:SF2">
    <property type="entry name" value="DUF58 DOMAIN-CONTAINING PROTEIN"/>
    <property type="match status" value="1"/>
</dbReference>
<name>A0A5R9GHI1_9BACL</name>